<dbReference type="InterPro" id="IPR051917">
    <property type="entry name" value="Transposase-Integrase"/>
</dbReference>
<feature type="region of interest" description="Disordered" evidence="1">
    <location>
        <begin position="38"/>
        <end position="83"/>
    </location>
</feature>
<sequence length="243" mass="25888">MPGGRLTQPERQQIALGLSDDLTYAEIARRLDRPTSTVTREVLRNGGPGSYRADLAQRAAARRARRRPATAPAAPSPARSGDAHALREFEEWFTTLLMQSGLPRTPAGVLMCLYLSNDSGLTAADLVQRLGVSPSAVSKAIAGLETHGLVLRERVAGRRERYVADGDVWFRSLLTAARTNADLAEASRQGAQLVGPDTPAGMRLASMARFMDLVSDSILRAAADARVMLETEAPDAPAGAASA</sequence>
<name>F4H230_CELFA</name>
<proteinExistence type="predicted"/>
<gene>
    <name evidence="3" type="ordered locus">Celf_1063</name>
</gene>
<evidence type="ECO:0000313" key="3">
    <source>
        <dbReference type="EMBL" id="AEE45200.1"/>
    </source>
</evidence>
<dbReference type="Proteomes" id="UP000008460">
    <property type="component" value="Chromosome"/>
</dbReference>
<feature type="compositionally biased region" description="Low complexity" evidence="1">
    <location>
        <begin position="69"/>
        <end position="79"/>
    </location>
</feature>
<dbReference type="PANTHER" id="PTHR10948:SF23">
    <property type="entry name" value="TRANSPOSASE INSI FOR INSERTION SEQUENCE ELEMENT IS30A-RELATED"/>
    <property type="match status" value="1"/>
</dbReference>
<dbReference type="PANTHER" id="PTHR10948">
    <property type="entry name" value="TRANSPOSASE"/>
    <property type="match status" value="1"/>
</dbReference>
<dbReference type="STRING" id="590998.Celf_1063"/>
<feature type="domain" description="HTH marR-type" evidence="2">
    <location>
        <begin position="95"/>
        <end position="193"/>
    </location>
</feature>
<dbReference type="InterPro" id="IPR025246">
    <property type="entry name" value="IS30-like_HTH"/>
</dbReference>
<evidence type="ECO:0000313" key="4">
    <source>
        <dbReference type="Proteomes" id="UP000008460"/>
    </source>
</evidence>
<keyword evidence="4" id="KW-1185">Reference proteome</keyword>
<dbReference type="InterPro" id="IPR036388">
    <property type="entry name" value="WH-like_DNA-bd_sf"/>
</dbReference>
<dbReference type="GO" id="GO:0032196">
    <property type="term" value="P:transposition"/>
    <property type="evidence" value="ECO:0007669"/>
    <property type="project" value="TreeGrafter"/>
</dbReference>
<accession>F4H230</accession>
<evidence type="ECO:0000256" key="1">
    <source>
        <dbReference type="SAM" id="MobiDB-lite"/>
    </source>
</evidence>
<dbReference type="InterPro" id="IPR000835">
    <property type="entry name" value="HTH_MarR-typ"/>
</dbReference>
<organism evidence="3 4">
    <name type="scientific">Cellulomonas fimi (strain ATCC 484 / DSM 20113 / JCM 1341 / CCUG 24087 / LMG 16345 / NBRC 15513 / NCIMB 8980 / NCTC 7547 / NRS-133)</name>
    <dbReference type="NCBI Taxonomy" id="590998"/>
    <lineage>
        <taxon>Bacteria</taxon>
        <taxon>Bacillati</taxon>
        <taxon>Actinomycetota</taxon>
        <taxon>Actinomycetes</taxon>
        <taxon>Micrococcales</taxon>
        <taxon>Cellulomonadaceae</taxon>
        <taxon>Cellulomonas</taxon>
    </lineage>
</organism>
<dbReference type="RefSeq" id="WP_013770226.1">
    <property type="nucleotide sequence ID" value="NC_015514.1"/>
</dbReference>
<dbReference type="GO" id="GO:0004803">
    <property type="term" value="F:transposase activity"/>
    <property type="evidence" value="ECO:0007669"/>
    <property type="project" value="TreeGrafter"/>
</dbReference>
<dbReference type="GO" id="GO:0005829">
    <property type="term" value="C:cytosol"/>
    <property type="evidence" value="ECO:0007669"/>
    <property type="project" value="TreeGrafter"/>
</dbReference>
<dbReference type="Pfam" id="PF12802">
    <property type="entry name" value="MarR_2"/>
    <property type="match status" value="1"/>
</dbReference>
<dbReference type="eggNOG" id="COG2826">
    <property type="taxonomic scope" value="Bacteria"/>
</dbReference>
<dbReference type="Pfam" id="PF13936">
    <property type="entry name" value="HTH_38"/>
    <property type="match status" value="1"/>
</dbReference>
<dbReference type="AlphaFoldDB" id="F4H230"/>
<evidence type="ECO:0000259" key="2">
    <source>
        <dbReference type="SMART" id="SM00347"/>
    </source>
</evidence>
<dbReference type="InterPro" id="IPR036390">
    <property type="entry name" value="WH_DNA-bd_sf"/>
</dbReference>
<dbReference type="SMART" id="SM00347">
    <property type="entry name" value="HTH_MARR"/>
    <property type="match status" value="1"/>
</dbReference>
<dbReference type="GO" id="GO:0003700">
    <property type="term" value="F:DNA-binding transcription factor activity"/>
    <property type="evidence" value="ECO:0007669"/>
    <property type="project" value="InterPro"/>
</dbReference>
<dbReference type="Gene3D" id="1.10.10.10">
    <property type="entry name" value="Winged helix-like DNA-binding domain superfamily/Winged helix DNA-binding domain"/>
    <property type="match status" value="1"/>
</dbReference>
<dbReference type="KEGG" id="cfi:Celf_1063"/>
<reference evidence="3 4" key="1">
    <citation type="submission" date="2011-04" db="EMBL/GenBank/DDBJ databases">
        <title>Complete sequence of Cellulomonas fimi ATCC 484.</title>
        <authorList>
            <consortium name="US DOE Joint Genome Institute"/>
            <person name="Lucas S."/>
            <person name="Han J."/>
            <person name="Lapidus A."/>
            <person name="Cheng J.-F."/>
            <person name="Goodwin L."/>
            <person name="Pitluck S."/>
            <person name="Peters L."/>
            <person name="Chertkov O."/>
            <person name="Detter J.C."/>
            <person name="Han C."/>
            <person name="Tapia R."/>
            <person name="Land M."/>
            <person name="Hauser L."/>
            <person name="Kyrpides N."/>
            <person name="Ivanova N."/>
            <person name="Ovchinnikova G."/>
            <person name="Pagani I."/>
            <person name="Mead D."/>
            <person name="Brumm P."/>
            <person name="Woyke T."/>
        </authorList>
    </citation>
    <scope>NUCLEOTIDE SEQUENCE [LARGE SCALE GENOMIC DNA]</scope>
    <source>
        <strain evidence="4">ATCC 484 / DSM 20113 / JCM 1341 / NBRC 15513 / NCIMB 8980 / NCTC 7547</strain>
    </source>
</reference>
<dbReference type="eggNOG" id="COG1510">
    <property type="taxonomic scope" value="Bacteria"/>
</dbReference>
<dbReference type="HOGENOM" id="CLU_078983_0_0_11"/>
<dbReference type="CDD" id="cd00090">
    <property type="entry name" value="HTH_ARSR"/>
    <property type="match status" value="1"/>
</dbReference>
<dbReference type="SUPFAM" id="SSF46785">
    <property type="entry name" value="Winged helix' DNA-binding domain"/>
    <property type="match status" value="1"/>
</dbReference>
<dbReference type="EMBL" id="CP002666">
    <property type="protein sequence ID" value="AEE45200.1"/>
    <property type="molecule type" value="Genomic_DNA"/>
</dbReference>
<protein>
    <submittedName>
        <fullName evidence="3">Regulatory protein MarR</fullName>
    </submittedName>
</protein>
<dbReference type="InterPro" id="IPR011991">
    <property type="entry name" value="ArsR-like_HTH"/>
</dbReference>